<proteinExistence type="predicted"/>
<keyword evidence="5" id="KW-1185">Reference proteome</keyword>
<dbReference type="Pfam" id="PF02737">
    <property type="entry name" value="3HCDH_N"/>
    <property type="match status" value="1"/>
</dbReference>
<protein>
    <submittedName>
        <fullName evidence="4">3-hydroxyacyl-CoA dehydrogenase</fullName>
    </submittedName>
</protein>
<accession>A0A1H6T8K3</accession>
<reference evidence="5" key="1">
    <citation type="submission" date="2016-10" db="EMBL/GenBank/DDBJ databases">
        <authorList>
            <person name="Varghese N."/>
            <person name="Submissions S."/>
        </authorList>
    </citation>
    <scope>NUCLEOTIDE SEQUENCE [LARGE SCALE GENOMIC DNA]</scope>
    <source>
        <strain evidence="5">LMG 26031</strain>
    </source>
</reference>
<evidence type="ECO:0000313" key="4">
    <source>
        <dbReference type="EMBL" id="SEI76321.1"/>
    </source>
</evidence>
<dbReference type="InterPro" id="IPR036291">
    <property type="entry name" value="NAD(P)-bd_dom_sf"/>
</dbReference>
<dbReference type="SUPFAM" id="SSF48179">
    <property type="entry name" value="6-phosphogluconate dehydrogenase C-terminal domain-like"/>
    <property type="match status" value="2"/>
</dbReference>
<dbReference type="InterPro" id="IPR006176">
    <property type="entry name" value="3-OHacyl-CoA_DH_NAD-bd"/>
</dbReference>
<evidence type="ECO:0000259" key="3">
    <source>
        <dbReference type="Pfam" id="PF02737"/>
    </source>
</evidence>
<dbReference type="InterPro" id="IPR008927">
    <property type="entry name" value="6-PGluconate_DH-like_C_sf"/>
</dbReference>
<feature type="domain" description="3-hydroxyacyl-CoA dehydrogenase C-terminal" evidence="2">
    <location>
        <begin position="421"/>
        <end position="504"/>
    </location>
</feature>
<evidence type="ECO:0000259" key="2">
    <source>
        <dbReference type="Pfam" id="PF00725"/>
    </source>
</evidence>
<dbReference type="Pfam" id="PF00725">
    <property type="entry name" value="3HCDH"/>
    <property type="match status" value="2"/>
</dbReference>
<dbReference type="Gene3D" id="1.10.1040.10">
    <property type="entry name" value="N-(1-d-carboxylethyl)-l-norvaline Dehydrogenase, domain 2"/>
    <property type="match status" value="2"/>
</dbReference>
<feature type="domain" description="3-hydroxyacyl-CoA dehydrogenase C-terminal" evidence="2">
    <location>
        <begin position="194"/>
        <end position="291"/>
    </location>
</feature>
<name>A0A1H6T8K3_9BURK</name>
<dbReference type="NCBIfam" id="NF006124">
    <property type="entry name" value="PRK08268.1"/>
    <property type="match status" value="1"/>
</dbReference>
<keyword evidence="1" id="KW-0560">Oxidoreductase</keyword>
<dbReference type="InterPro" id="IPR013328">
    <property type="entry name" value="6PGD_dom2"/>
</dbReference>
<dbReference type="SUPFAM" id="SSF51971">
    <property type="entry name" value="Nucleotide-binding domain"/>
    <property type="match status" value="1"/>
</dbReference>
<dbReference type="InterPro" id="IPR006108">
    <property type="entry name" value="3HC_DH_C"/>
</dbReference>
<dbReference type="OrthoDB" id="5287258at2"/>
<dbReference type="PANTHER" id="PTHR48075:SF5">
    <property type="entry name" value="3-HYDROXYBUTYRYL-COA DEHYDROGENASE"/>
    <property type="match status" value="1"/>
</dbReference>
<dbReference type="FunFam" id="3.40.50.720:FF:000009">
    <property type="entry name" value="Fatty oxidation complex, alpha subunit"/>
    <property type="match status" value="1"/>
</dbReference>
<dbReference type="RefSeq" id="WP_090864379.1">
    <property type="nucleotide sequence ID" value="NZ_FNYE01000004.1"/>
</dbReference>
<evidence type="ECO:0000313" key="5">
    <source>
        <dbReference type="Proteomes" id="UP000198866"/>
    </source>
</evidence>
<organism evidence="4 5">
    <name type="scientific">Paraburkholderia diazotrophica</name>
    <dbReference type="NCBI Taxonomy" id="667676"/>
    <lineage>
        <taxon>Bacteria</taxon>
        <taxon>Pseudomonadati</taxon>
        <taxon>Pseudomonadota</taxon>
        <taxon>Betaproteobacteria</taxon>
        <taxon>Burkholderiales</taxon>
        <taxon>Burkholderiaceae</taxon>
        <taxon>Paraburkholderia</taxon>
    </lineage>
</organism>
<evidence type="ECO:0000256" key="1">
    <source>
        <dbReference type="ARBA" id="ARBA00023002"/>
    </source>
</evidence>
<dbReference type="GO" id="GO:0070403">
    <property type="term" value="F:NAD+ binding"/>
    <property type="evidence" value="ECO:0007669"/>
    <property type="project" value="InterPro"/>
</dbReference>
<dbReference type="STRING" id="667676.SAMN05192539_100412"/>
<feature type="domain" description="3-hydroxyacyl-CoA dehydrogenase NAD binding" evidence="3">
    <location>
        <begin position="13"/>
        <end position="191"/>
    </location>
</feature>
<dbReference type="Gene3D" id="3.40.50.720">
    <property type="entry name" value="NAD(P)-binding Rossmann-like Domain"/>
    <property type="match status" value="1"/>
</dbReference>
<dbReference type="GO" id="GO:0006631">
    <property type="term" value="P:fatty acid metabolic process"/>
    <property type="evidence" value="ECO:0007669"/>
    <property type="project" value="InterPro"/>
</dbReference>
<dbReference type="PANTHER" id="PTHR48075">
    <property type="entry name" value="3-HYDROXYACYL-COA DEHYDROGENASE FAMILY PROTEIN"/>
    <property type="match status" value="1"/>
</dbReference>
<dbReference type="AlphaFoldDB" id="A0A1H6T8K3"/>
<sequence length="522" mass="55311">MSSVTSRQYSIETVGIVGTGAMGRGIAQIAALAGLKVRLYDTNSTAVGAARDYLSDTFAKLVAKGKLDSSRSLAALACVTGANALEELKDCDLVVEAIVEKLDVKRGLFKELEGIVSERCILASNTSSLSITAIAAACADPSRVLGYHFFNPVPLMKVVEVIDGLRSDPAAGDALMDLSRRMGHTPVRAKDMPGFIVNHAGRGMNTEGLRIADEGIASFVDVDRIMREQAGFRLGPFELLDLTALDVSHPVMESIYHQFYEEPRFTPSPITGTRLAGGLIGRKAGEGFYKYVDGKQQVDAEAAAPTELPKRVWVSSRMPAARDAVLELVAKAGVTVDDGAMPAADSLIVVTPLGLDATTAAVDESLDASRVVAIDTLFPLVGAQRRTLMTTPATTRAARDAAHALFAHDGVPVTVIHDSTGFVAQRVVATIVNIGCDIAQRRIASPQDIDLAVTLGLGYPRGPLALGDALGAQTILTILRNIFSVLGDPRYRPSPWLARRAQLGMSLTQADAADNGNAQEHA</sequence>
<dbReference type="GO" id="GO:0016616">
    <property type="term" value="F:oxidoreductase activity, acting on the CH-OH group of donors, NAD or NADP as acceptor"/>
    <property type="evidence" value="ECO:0007669"/>
    <property type="project" value="InterPro"/>
</dbReference>
<dbReference type="SUPFAM" id="SSF51735">
    <property type="entry name" value="NAD(P)-binding Rossmann-fold domains"/>
    <property type="match status" value="1"/>
</dbReference>
<dbReference type="EMBL" id="FNYE01000004">
    <property type="protein sequence ID" value="SEI76321.1"/>
    <property type="molecule type" value="Genomic_DNA"/>
</dbReference>
<dbReference type="Proteomes" id="UP000198866">
    <property type="component" value="Unassembled WGS sequence"/>
</dbReference>
<gene>
    <name evidence="4" type="ORF">SAMN05192539_100412</name>
</gene>